<evidence type="ECO:0000313" key="2">
    <source>
        <dbReference type="Proteomes" id="UP000756132"/>
    </source>
</evidence>
<dbReference type="PANTHER" id="PTHR42085">
    <property type="entry name" value="F-BOX DOMAIN-CONTAINING PROTEIN"/>
    <property type="match status" value="1"/>
</dbReference>
<dbReference type="OMA" id="YDSCAVE"/>
<dbReference type="RefSeq" id="XP_047766322.1">
    <property type="nucleotide sequence ID" value="XM_047908142.1"/>
</dbReference>
<dbReference type="EMBL" id="CP090171">
    <property type="protein sequence ID" value="UJO21956.1"/>
    <property type="molecule type" value="Genomic_DNA"/>
</dbReference>
<accession>A0A9Q8UTJ9</accession>
<evidence type="ECO:0000313" key="1">
    <source>
        <dbReference type="EMBL" id="UJO21956.1"/>
    </source>
</evidence>
<dbReference type="GeneID" id="71988872"/>
<gene>
    <name evidence="1" type="ORF">CLAFUR5_08994</name>
</gene>
<keyword evidence="2" id="KW-1185">Reference proteome</keyword>
<dbReference type="KEGG" id="ffu:CLAFUR5_08994"/>
<dbReference type="InterPro" id="IPR038883">
    <property type="entry name" value="AN11006-like"/>
</dbReference>
<dbReference type="PANTHER" id="PTHR42085:SF2">
    <property type="entry name" value="F-BOX DOMAIN-CONTAINING PROTEIN"/>
    <property type="match status" value="1"/>
</dbReference>
<name>A0A9Q8UTJ9_PASFU</name>
<sequence>MAQPHGTRPCFLLDLAPELRNMIYELILCDSSTALSPDSKPRVLIDKDTITQPPLLQTCLQIRAEASGIYYFGNRFDVVCLGFDPTDMILLTRQAKDITISVKVHDTQTAPKWANVFKWLQAYYNNEVGRLEEVWDAHCEAQQWNSVAKMFDMVDMLKNRQMPWREMEKVLEVTKDIAQLSVDWEWEEED</sequence>
<dbReference type="Proteomes" id="UP000756132">
    <property type="component" value="Chromosome 9"/>
</dbReference>
<reference evidence="1" key="1">
    <citation type="submission" date="2021-12" db="EMBL/GenBank/DDBJ databases">
        <authorList>
            <person name="Zaccaron A."/>
            <person name="Stergiopoulos I."/>
        </authorList>
    </citation>
    <scope>NUCLEOTIDE SEQUENCE</scope>
    <source>
        <strain evidence="1">Race5_Kim</strain>
    </source>
</reference>
<dbReference type="AlphaFoldDB" id="A0A9Q8UTJ9"/>
<dbReference type="OrthoDB" id="3653743at2759"/>
<organism evidence="1 2">
    <name type="scientific">Passalora fulva</name>
    <name type="common">Tomato leaf mold</name>
    <name type="synonym">Cladosporium fulvum</name>
    <dbReference type="NCBI Taxonomy" id="5499"/>
    <lineage>
        <taxon>Eukaryota</taxon>
        <taxon>Fungi</taxon>
        <taxon>Dikarya</taxon>
        <taxon>Ascomycota</taxon>
        <taxon>Pezizomycotina</taxon>
        <taxon>Dothideomycetes</taxon>
        <taxon>Dothideomycetidae</taxon>
        <taxon>Mycosphaerellales</taxon>
        <taxon>Mycosphaerellaceae</taxon>
        <taxon>Fulvia</taxon>
    </lineage>
</organism>
<protein>
    <submittedName>
        <fullName evidence="1">Uncharacterized protein</fullName>
    </submittedName>
</protein>
<proteinExistence type="predicted"/>
<reference evidence="1" key="2">
    <citation type="journal article" date="2022" name="Microb. Genom.">
        <title>A chromosome-scale genome assembly of the tomato pathogen Cladosporium fulvum reveals a compartmentalized genome architecture and the presence of a dispensable chromosome.</title>
        <authorList>
            <person name="Zaccaron A.Z."/>
            <person name="Chen L.H."/>
            <person name="Samaras A."/>
            <person name="Stergiopoulos I."/>
        </authorList>
    </citation>
    <scope>NUCLEOTIDE SEQUENCE</scope>
    <source>
        <strain evidence="1">Race5_Kim</strain>
    </source>
</reference>